<keyword evidence="6 11" id="KW-0812">Transmembrane</keyword>
<keyword evidence="12" id="KW-0732">Signal</keyword>
<dbReference type="GO" id="GO:0006506">
    <property type="term" value="P:GPI anchor biosynthetic process"/>
    <property type="evidence" value="ECO:0007669"/>
    <property type="project" value="UniProtKB-KW"/>
</dbReference>
<feature type="chain" id="PRO_5009116054" description="Mannosyltransferase" evidence="12">
    <location>
        <begin position="23"/>
        <end position="552"/>
    </location>
</feature>
<keyword evidence="5 13" id="KW-0808">Transferase</keyword>
<dbReference type="EC" id="2.4.1.-" evidence="11"/>
<keyword evidence="4 11" id="KW-0328">Glycosyltransferase</keyword>
<evidence type="ECO:0000256" key="7">
    <source>
        <dbReference type="ARBA" id="ARBA00022824"/>
    </source>
</evidence>
<name>A0A1E1XC98_9ACAR</name>
<feature type="signal peptide" evidence="12">
    <location>
        <begin position="1"/>
        <end position="22"/>
    </location>
</feature>
<evidence type="ECO:0000256" key="3">
    <source>
        <dbReference type="ARBA" id="ARBA00022502"/>
    </source>
</evidence>
<evidence type="ECO:0000256" key="2">
    <source>
        <dbReference type="ARBA" id="ARBA00004687"/>
    </source>
</evidence>
<feature type="transmembrane region" description="Helical" evidence="11">
    <location>
        <begin position="120"/>
        <end position="136"/>
    </location>
</feature>
<dbReference type="GO" id="GO:0005789">
    <property type="term" value="C:endoplasmic reticulum membrane"/>
    <property type="evidence" value="ECO:0007669"/>
    <property type="project" value="UniProtKB-SubCell"/>
</dbReference>
<dbReference type="GO" id="GO:0000026">
    <property type="term" value="F:alpha-1,2-mannosyltransferase activity"/>
    <property type="evidence" value="ECO:0007669"/>
    <property type="project" value="TreeGrafter"/>
</dbReference>
<dbReference type="AlphaFoldDB" id="A0A1E1XC98"/>
<sequence length="552" mass="61958">WIALALLRIVLVFAPQTGYIHPDEFFQSTEVVAGDLFGIKVHRTWEFTSLHPIRSAAVIYMTAGLPLWILKCIWSHVGAPGTVPPPYMLLVVPRLFACLASFACDYAVYHLSAPSRRVKSLGLFASSYVALVFYTRTFSNSVESWLLALLLLFVKNVMQGDRLKLRDPQVKVSRRYTTVAALLCLGTFNRPSFMCFALPAVIFWLFSRVGCIVKTKKRRSNALIVLQVVKRASKLASLCLVFSASLVVADTCYFHPEAFSSRILKEPGSLQLVVTPLNFIRYNLNVKNLESHGRHPNYLHLVLNIPLLYNVLGIVALWASVKILYSNLPCISRLGGPETLPVSKIFDTLVGCTMLLPICTLSLLKHQEPRFLVPLLVPTVLLAQRYFSTRLAAVWTVANIVCLLFFGFFHQGGLVPCLLRLQHRLVLHAQDNENTTVVFAQTYMPPRHLLAVKQDGATADIVDMMGSSLDGQHLRHYLGENRKTWKYLIAPSSAVNSIAEPQKFRLQKQFSCGFHFSGEHLPEFTYADYAHGTVSLSDLHKAFSLTVYLAQF</sequence>
<keyword evidence="3" id="KW-0337">GPI-anchor biosynthesis</keyword>
<evidence type="ECO:0000256" key="8">
    <source>
        <dbReference type="ARBA" id="ARBA00022989"/>
    </source>
</evidence>
<dbReference type="PANTHER" id="PTHR22760:SF3">
    <property type="entry name" value="GPI MANNOSYLTRANSFERASE 4"/>
    <property type="match status" value="1"/>
</dbReference>
<evidence type="ECO:0000256" key="5">
    <source>
        <dbReference type="ARBA" id="ARBA00022679"/>
    </source>
</evidence>
<feature type="transmembrane region" description="Helical" evidence="11">
    <location>
        <begin position="87"/>
        <end position="108"/>
    </location>
</feature>
<evidence type="ECO:0000313" key="13">
    <source>
        <dbReference type="EMBL" id="JAT96880.1"/>
    </source>
</evidence>
<evidence type="ECO:0000256" key="11">
    <source>
        <dbReference type="RuleBase" id="RU363075"/>
    </source>
</evidence>
<feature type="transmembrane region" description="Helical" evidence="11">
    <location>
        <begin position="345"/>
        <end position="364"/>
    </location>
</feature>
<feature type="non-terminal residue" evidence="13">
    <location>
        <position position="1"/>
    </location>
</feature>
<evidence type="ECO:0000256" key="9">
    <source>
        <dbReference type="ARBA" id="ARBA00023136"/>
    </source>
</evidence>
<proteinExistence type="evidence at transcript level"/>
<evidence type="ECO:0000256" key="12">
    <source>
        <dbReference type="SAM" id="SignalP"/>
    </source>
</evidence>
<protein>
    <recommendedName>
        <fullName evidence="11">Mannosyltransferase</fullName>
        <ecNumber evidence="11">2.4.1.-</ecNumber>
    </recommendedName>
</protein>
<feature type="transmembrane region" description="Helical" evidence="11">
    <location>
        <begin position="179"/>
        <end position="206"/>
    </location>
</feature>
<comment type="similarity">
    <text evidence="10">Belongs to the glycosyltransferase 22 family. PIGZ subfamily.</text>
</comment>
<feature type="transmembrane region" description="Helical" evidence="11">
    <location>
        <begin position="393"/>
        <end position="419"/>
    </location>
</feature>
<comment type="pathway">
    <text evidence="2">Glycolipid biosynthesis; glycosylphosphatidylinositol-anchor biosynthesis.</text>
</comment>
<comment type="subcellular location">
    <subcellularLocation>
        <location evidence="1 11">Endoplasmic reticulum membrane</location>
        <topology evidence="1 11">Multi-pass membrane protein</topology>
    </subcellularLocation>
</comment>
<reference evidence="13" key="1">
    <citation type="journal article" date="2017" name="Front. Cell. Infect. Microbiol.">
        <title>The Distinct Transcriptional Response of the Midgut of Amblyomma sculptum and Amblyomma aureolatum Ticks to Rickettsia rickettsii Correlates to Their Differences in Susceptibility to Infection.</title>
        <authorList>
            <person name="Martins L.A."/>
            <person name="Galletti M.F.B.M."/>
            <person name="Ribeiro J.M."/>
            <person name="Fujita A."/>
            <person name="Costa F.B."/>
            <person name="Labruna M.B."/>
            <person name="Daffre S."/>
            <person name="Fogaca A.C."/>
        </authorList>
    </citation>
    <scope>NUCLEOTIDE SEQUENCE</scope>
</reference>
<evidence type="ECO:0000256" key="1">
    <source>
        <dbReference type="ARBA" id="ARBA00004477"/>
    </source>
</evidence>
<organism evidence="13">
    <name type="scientific">Amblyomma aureolatum</name>
    <dbReference type="NCBI Taxonomy" id="187763"/>
    <lineage>
        <taxon>Eukaryota</taxon>
        <taxon>Metazoa</taxon>
        <taxon>Ecdysozoa</taxon>
        <taxon>Arthropoda</taxon>
        <taxon>Chelicerata</taxon>
        <taxon>Arachnida</taxon>
        <taxon>Acari</taxon>
        <taxon>Parasitiformes</taxon>
        <taxon>Ixodida</taxon>
        <taxon>Ixodoidea</taxon>
        <taxon>Ixodidae</taxon>
        <taxon>Amblyomminae</taxon>
        <taxon>Amblyomma</taxon>
    </lineage>
</organism>
<dbReference type="PANTHER" id="PTHR22760">
    <property type="entry name" value="GLYCOSYLTRANSFERASE"/>
    <property type="match status" value="1"/>
</dbReference>
<keyword evidence="8 11" id="KW-1133">Transmembrane helix</keyword>
<accession>A0A1E1XC98</accession>
<evidence type="ECO:0000256" key="6">
    <source>
        <dbReference type="ARBA" id="ARBA00022692"/>
    </source>
</evidence>
<evidence type="ECO:0000256" key="4">
    <source>
        <dbReference type="ARBA" id="ARBA00022676"/>
    </source>
</evidence>
<evidence type="ECO:0000256" key="10">
    <source>
        <dbReference type="ARBA" id="ARBA00038466"/>
    </source>
</evidence>
<feature type="transmembrane region" description="Helical" evidence="11">
    <location>
        <begin position="301"/>
        <end position="325"/>
    </location>
</feature>
<dbReference type="InterPro" id="IPR005599">
    <property type="entry name" value="GPI_mannosylTrfase"/>
</dbReference>
<keyword evidence="7 11" id="KW-0256">Endoplasmic reticulum</keyword>
<keyword evidence="9 11" id="KW-0472">Membrane</keyword>
<dbReference type="EMBL" id="GFAC01002308">
    <property type="protein sequence ID" value="JAT96880.1"/>
    <property type="molecule type" value="mRNA"/>
</dbReference>
<dbReference type="Pfam" id="PF03901">
    <property type="entry name" value="Glyco_transf_22"/>
    <property type="match status" value="1"/>
</dbReference>